<evidence type="ECO:0000313" key="2">
    <source>
        <dbReference type="EMBL" id="CAL1393776.1"/>
    </source>
</evidence>
<sequence>MEIAVENKDGELKAKTVVGKSKITAAILEAEGTNFVKKLVGEMECFLSTITTTVYINCKEDRGRASRIATMKSAPEPLAPKGQNGSVGRSRPQGERSRSRTSYFLAANFSVL</sequence>
<protein>
    <submittedName>
        <fullName evidence="2">Uncharacterized protein</fullName>
    </submittedName>
</protein>
<reference evidence="2 3" key="1">
    <citation type="submission" date="2024-04" db="EMBL/GenBank/DDBJ databases">
        <authorList>
            <person name="Fracassetti M."/>
        </authorList>
    </citation>
    <scope>NUCLEOTIDE SEQUENCE [LARGE SCALE GENOMIC DNA]</scope>
</reference>
<name>A0AAV2F6A0_9ROSI</name>
<proteinExistence type="predicted"/>
<dbReference type="AlphaFoldDB" id="A0AAV2F6A0"/>
<evidence type="ECO:0000313" key="3">
    <source>
        <dbReference type="Proteomes" id="UP001497516"/>
    </source>
</evidence>
<evidence type="ECO:0000256" key="1">
    <source>
        <dbReference type="SAM" id="MobiDB-lite"/>
    </source>
</evidence>
<gene>
    <name evidence="2" type="ORF">LTRI10_LOCUS34328</name>
</gene>
<dbReference type="EMBL" id="OZ034819">
    <property type="protein sequence ID" value="CAL1393776.1"/>
    <property type="molecule type" value="Genomic_DNA"/>
</dbReference>
<organism evidence="2 3">
    <name type="scientific">Linum trigynum</name>
    <dbReference type="NCBI Taxonomy" id="586398"/>
    <lineage>
        <taxon>Eukaryota</taxon>
        <taxon>Viridiplantae</taxon>
        <taxon>Streptophyta</taxon>
        <taxon>Embryophyta</taxon>
        <taxon>Tracheophyta</taxon>
        <taxon>Spermatophyta</taxon>
        <taxon>Magnoliopsida</taxon>
        <taxon>eudicotyledons</taxon>
        <taxon>Gunneridae</taxon>
        <taxon>Pentapetalae</taxon>
        <taxon>rosids</taxon>
        <taxon>fabids</taxon>
        <taxon>Malpighiales</taxon>
        <taxon>Linaceae</taxon>
        <taxon>Linum</taxon>
    </lineage>
</organism>
<dbReference type="Proteomes" id="UP001497516">
    <property type="component" value="Chromosome 6"/>
</dbReference>
<accession>A0AAV2F6A0</accession>
<keyword evidence="3" id="KW-1185">Reference proteome</keyword>
<feature type="region of interest" description="Disordered" evidence="1">
    <location>
        <begin position="69"/>
        <end position="101"/>
    </location>
</feature>